<name>A0A1G2P1T7_9BACT</name>
<dbReference type="PANTHER" id="PTHR32432:SF3">
    <property type="entry name" value="ETHANOLAMINE UTILIZATION PROTEIN EUTJ"/>
    <property type="match status" value="1"/>
</dbReference>
<dbReference type="InterPro" id="IPR043129">
    <property type="entry name" value="ATPase_NBD"/>
</dbReference>
<protein>
    <recommendedName>
        <fullName evidence="4">SHS2 domain-containing protein</fullName>
    </recommendedName>
</protein>
<dbReference type="Pfam" id="PF11104">
    <property type="entry name" value="PilM_2"/>
    <property type="match status" value="1"/>
</dbReference>
<dbReference type="Pfam" id="PF14450">
    <property type="entry name" value="FtsA"/>
    <property type="match status" value="1"/>
</dbReference>
<dbReference type="PANTHER" id="PTHR32432">
    <property type="entry name" value="CELL DIVISION PROTEIN FTSA-RELATED"/>
    <property type="match status" value="1"/>
</dbReference>
<sequence>MSNILSKIFKRGDHSVLGVDIGPSSIKLVQLRKEKGKAVLETYGALALGPYAGVDVGRATHLSPEKVAEALVDILKEANTTTKKSGMSIPMSSSLITLVELPTSDDKQIAEMMPIEARKFVPVPISEVALDWWVLPREDKIWTREDEEEKKEKTEQVSAQGAKQNPVPASVEKNEKSQVLLVVIHNDALREMREVIRYSQLESSFFEIEIFSTIRAVLDEEINPILIFDMGAGTTKLYIVERGILKNSHIVDRGSQDITLGLSRAMGINIGEAENLKRTKGMDITEENKDLKEVMLSTLNYIFSEANRLLLNYRKKHNKNVAKVIVTGGGSGLKGFVKLAEENFQVEVAAADPFSKVEAPAFLANILKQAGPEFSVSVGLALRKLQELE</sequence>
<proteinExistence type="predicted"/>
<evidence type="ECO:0008006" key="4">
    <source>
        <dbReference type="Google" id="ProtNLM"/>
    </source>
</evidence>
<evidence type="ECO:0000313" key="2">
    <source>
        <dbReference type="EMBL" id="OHA42298.1"/>
    </source>
</evidence>
<dbReference type="Gene3D" id="3.30.1490.300">
    <property type="match status" value="1"/>
</dbReference>
<feature type="compositionally biased region" description="Basic and acidic residues" evidence="1">
    <location>
        <begin position="145"/>
        <end position="155"/>
    </location>
</feature>
<comment type="caution">
    <text evidence="2">The sequence shown here is derived from an EMBL/GenBank/DDBJ whole genome shotgun (WGS) entry which is preliminary data.</text>
</comment>
<gene>
    <name evidence="2" type="ORF">A3G52_03835</name>
</gene>
<organism evidence="2 3">
    <name type="scientific">Candidatus Taylorbacteria bacterium RIFCSPLOWO2_12_FULL_43_20</name>
    <dbReference type="NCBI Taxonomy" id="1802332"/>
    <lineage>
        <taxon>Bacteria</taxon>
        <taxon>Candidatus Tayloriibacteriota</taxon>
    </lineage>
</organism>
<dbReference type="CDD" id="cd24049">
    <property type="entry name" value="ASKHA_NBD_PilM"/>
    <property type="match status" value="1"/>
</dbReference>
<dbReference type="InterPro" id="IPR005883">
    <property type="entry name" value="PilM"/>
</dbReference>
<dbReference type="EMBL" id="MHSK01000015">
    <property type="protein sequence ID" value="OHA42298.1"/>
    <property type="molecule type" value="Genomic_DNA"/>
</dbReference>
<evidence type="ECO:0000313" key="3">
    <source>
        <dbReference type="Proteomes" id="UP000177269"/>
    </source>
</evidence>
<dbReference type="SUPFAM" id="SSF53067">
    <property type="entry name" value="Actin-like ATPase domain"/>
    <property type="match status" value="1"/>
</dbReference>
<accession>A0A1G2P1T7</accession>
<evidence type="ECO:0000256" key="1">
    <source>
        <dbReference type="SAM" id="MobiDB-lite"/>
    </source>
</evidence>
<dbReference type="Proteomes" id="UP000177269">
    <property type="component" value="Unassembled WGS sequence"/>
</dbReference>
<reference evidence="2 3" key="1">
    <citation type="journal article" date="2016" name="Nat. Commun.">
        <title>Thousands of microbial genomes shed light on interconnected biogeochemical processes in an aquifer system.</title>
        <authorList>
            <person name="Anantharaman K."/>
            <person name="Brown C.T."/>
            <person name="Hug L.A."/>
            <person name="Sharon I."/>
            <person name="Castelle C.J."/>
            <person name="Probst A.J."/>
            <person name="Thomas B.C."/>
            <person name="Singh A."/>
            <person name="Wilkins M.J."/>
            <person name="Karaoz U."/>
            <person name="Brodie E.L."/>
            <person name="Williams K.H."/>
            <person name="Hubbard S.S."/>
            <person name="Banfield J.F."/>
        </authorList>
    </citation>
    <scope>NUCLEOTIDE SEQUENCE [LARGE SCALE GENOMIC DNA]</scope>
</reference>
<dbReference type="Gene3D" id="3.30.420.40">
    <property type="match status" value="2"/>
</dbReference>
<feature type="region of interest" description="Disordered" evidence="1">
    <location>
        <begin position="145"/>
        <end position="169"/>
    </location>
</feature>
<dbReference type="AlphaFoldDB" id="A0A1G2P1T7"/>
<dbReference type="InterPro" id="IPR050696">
    <property type="entry name" value="FtsA/MreB"/>
</dbReference>